<organism evidence="2">
    <name type="scientific">bioreactor metagenome</name>
    <dbReference type="NCBI Taxonomy" id="1076179"/>
    <lineage>
        <taxon>unclassified sequences</taxon>
        <taxon>metagenomes</taxon>
        <taxon>ecological metagenomes</taxon>
    </lineage>
</organism>
<proteinExistence type="predicted"/>
<sequence length="60" mass="5831">MAPVAVDGADGVNHVRGGQAITLGDLGVTRAATVQGPALGEELGTSGTVDRAVDTAASEQ</sequence>
<comment type="caution">
    <text evidence="2">The sequence shown here is derived from an EMBL/GenBank/DDBJ whole genome shotgun (WGS) entry which is preliminary data.</text>
</comment>
<evidence type="ECO:0000256" key="1">
    <source>
        <dbReference type="SAM" id="MobiDB-lite"/>
    </source>
</evidence>
<dbReference type="EMBL" id="VSSQ01062489">
    <property type="protein sequence ID" value="MPN15658.1"/>
    <property type="molecule type" value="Genomic_DNA"/>
</dbReference>
<evidence type="ECO:0000313" key="2">
    <source>
        <dbReference type="EMBL" id="MPN15658.1"/>
    </source>
</evidence>
<gene>
    <name evidence="2" type="ORF">SDC9_162992</name>
</gene>
<dbReference type="AlphaFoldDB" id="A0A645FML5"/>
<reference evidence="2" key="1">
    <citation type="submission" date="2019-08" db="EMBL/GenBank/DDBJ databases">
        <authorList>
            <person name="Kucharzyk K."/>
            <person name="Murdoch R.W."/>
            <person name="Higgins S."/>
            <person name="Loffler F."/>
        </authorList>
    </citation>
    <scope>NUCLEOTIDE SEQUENCE</scope>
</reference>
<feature type="region of interest" description="Disordered" evidence="1">
    <location>
        <begin position="41"/>
        <end position="60"/>
    </location>
</feature>
<accession>A0A645FML5</accession>
<protein>
    <submittedName>
        <fullName evidence="2">Uncharacterized protein</fullName>
    </submittedName>
</protein>
<name>A0A645FML5_9ZZZZ</name>